<evidence type="ECO:0000313" key="4">
    <source>
        <dbReference type="Proteomes" id="UP000597877"/>
    </source>
</evidence>
<evidence type="ECO:0000259" key="2">
    <source>
        <dbReference type="Pfam" id="PF01326"/>
    </source>
</evidence>
<feature type="domain" description="Pyruvate phosphate dikinase AMP/ATP-binding" evidence="2">
    <location>
        <begin position="11"/>
        <end position="110"/>
    </location>
</feature>
<dbReference type="InterPro" id="IPR036637">
    <property type="entry name" value="Phosphohistidine_dom_sf"/>
</dbReference>
<dbReference type="SUPFAM" id="SSF56059">
    <property type="entry name" value="Glutathione synthetase ATP-binding domain-like"/>
    <property type="match status" value="1"/>
</dbReference>
<proteinExistence type="predicted"/>
<dbReference type="PROSITE" id="PS51273">
    <property type="entry name" value="GATASE_TYPE_1"/>
    <property type="match status" value="1"/>
</dbReference>
<dbReference type="NCBIfam" id="NF004508">
    <property type="entry name" value="PRK05849.1"/>
    <property type="match status" value="1"/>
</dbReference>
<dbReference type="InterPro" id="IPR008279">
    <property type="entry name" value="PEP-util_enz_mobile_dom"/>
</dbReference>
<dbReference type="InterPro" id="IPR011697">
    <property type="entry name" value="Peptidase_C26"/>
</dbReference>
<name>A0ABR7F0W7_9FIRM</name>
<dbReference type="Gene3D" id="3.30.470.20">
    <property type="entry name" value="ATP-grasp fold, B domain"/>
    <property type="match status" value="1"/>
</dbReference>
<dbReference type="InterPro" id="IPR013815">
    <property type="entry name" value="ATP_grasp_subdomain_1"/>
</dbReference>
<dbReference type="InterPro" id="IPR051549">
    <property type="entry name" value="PEP_Utilizing_Enz"/>
</dbReference>
<evidence type="ECO:0000313" key="3">
    <source>
        <dbReference type="EMBL" id="MBC5667250.1"/>
    </source>
</evidence>
<dbReference type="GO" id="GO:0016787">
    <property type="term" value="F:hydrolase activity"/>
    <property type="evidence" value="ECO:0007669"/>
    <property type="project" value="UniProtKB-KW"/>
</dbReference>
<reference evidence="3 4" key="1">
    <citation type="submission" date="2020-08" db="EMBL/GenBank/DDBJ databases">
        <title>Genome public.</title>
        <authorList>
            <person name="Liu C."/>
            <person name="Sun Q."/>
        </authorList>
    </citation>
    <scope>NUCLEOTIDE SEQUENCE [LARGE SCALE GENOMIC DNA]</scope>
    <source>
        <strain evidence="3 4">BX4</strain>
    </source>
</reference>
<dbReference type="Gene3D" id="3.50.30.10">
    <property type="entry name" value="Phosphohistidine domain"/>
    <property type="match status" value="1"/>
</dbReference>
<sequence length="1015" mass="116204">MEKNNNLKNEIISTKANTLKALEKIITKAFIEEMLIIVVEDYVKNKREVALNIGKKFKGAKIVVRSSSTNEDCYKKSNAGHYTSLLDVDSSNVTSVINAIDDVIASYSSDIDDISNQQVLIQHQAVDVAYSGVLFTYDIQGQRPYYLINYDDSGSTDSVTSGIGGKTLWIARNTRLNELDVEWCNLLTAVNEIEELLKIPLDIEFAINKKNEVIIFQVRPLVANFSKNKKASESFNVFYDKINNLKNDYRNIKNIIDGNYMMFSDMAFWNPSEIIGTSPRTLDYSLYRFIITSKAWNEGLVPMGYRRLDDELMYKIGVKPYISLEYSFYSLIPAKIDEELAQKLVSFYSSKLKKDVTAHDKIEFEIVYSSYDFNTYLRTTELLDYGFSSSERKQIAEALKELTFNNVSNYNEISVNDTGDIKKLESIRKRIKDRYENCSNPQELIKVIIELLENIRRFGTPQFTRQARMAFIARSFCSSLVASGWFVQEDIDNFMKGISTVSSDFEKDYQEYSAGEMTRDDFNSKYGHLRSGTYDIRTDSYNQMVFRPVTGTYKPQKEKAIKTGLNEEILAKALLSIDFDIPAKDFIRFMTTAIESREYFKFEFTKSLSLAIDLIQSLGKILNIDRNDLSWISVEDLEDCRRLGIKEIEAFLKNVIKQNQDYYNEYSNIILPDVILNETGISVIPVNKARPNFITSKKVEGEVVNLEHETDEDLMDKIVMIPKADPGYEWIFTKGIKGFITKYGGMASHMAIRCAEFEIPAAIGCGEKIYNYASGINYMELDCANGIIKEGIQCEDLRALITQREGINQYGDPTDVLEAAYIRFYELLGFIPQPASNYVKNVGKLFERQCDLLIVAGGGALPVKYYDRSHNEELQPHRDIMEDKLIKHCIGEGIPIIATCRGMQYLNVLFGGKLLYHPTLESDRPRGVDHKVYLVEENREIWVNNFHQDVVPADGLAPCFKPLAIDRENNTIEAFGSDEMKILALQWHPERKFATANALEDTRRLVINFIQRHIK</sequence>
<dbReference type="RefSeq" id="WP_186840047.1">
    <property type="nucleotide sequence ID" value="NZ_JACOOZ010000003.1"/>
</dbReference>
<gene>
    <name evidence="3" type="ORF">H8S00_04530</name>
</gene>
<dbReference type="SUPFAM" id="SSF52009">
    <property type="entry name" value="Phosphohistidine domain"/>
    <property type="match status" value="1"/>
</dbReference>
<keyword evidence="4" id="KW-1185">Reference proteome</keyword>
<dbReference type="Pfam" id="PF07722">
    <property type="entry name" value="Peptidase_C26"/>
    <property type="match status" value="1"/>
</dbReference>
<dbReference type="Pfam" id="PF00391">
    <property type="entry name" value="PEP-utilizers"/>
    <property type="match status" value="1"/>
</dbReference>
<dbReference type="Pfam" id="PF01326">
    <property type="entry name" value="PPDK_N"/>
    <property type="match status" value="1"/>
</dbReference>
<protein>
    <submittedName>
        <fullName evidence="3">Gamma-glutamyl-gamma-aminobutyrate hydrolase family protein</fullName>
    </submittedName>
</protein>
<dbReference type="InterPro" id="IPR029062">
    <property type="entry name" value="Class_I_gatase-like"/>
</dbReference>
<organism evidence="3 4">
    <name type="scientific">Eubacterium segne</name>
    <dbReference type="NCBI Taxonomy" id="2763045"/>
    <lineage>
        <taxon>Bacteria</taxon>
        <taxon>Bacillati</taxon>
        <taxon>Bacillota</taxon>
        <taxon>Clostridia</taxon>
        <taxon>Eubacteriales</taxon>
        <taxon>Eubacteriaceae</taxon>
        <taxon>Eubacterium</taxon>
    </lineage>
</organism>
<dbReference type="InterPro" id="IPR002192">
    <property type="entry name" value="PPDK_AMP/ATP-bd"/>
</dbReference>
<comment type="caution">
    <text evidence="3">The sequence shown here is derived from an EMBL/GenBank/DDBJ whole genome shotgun (WGS) entry which is preliminary data.</text>
</comment>
<dbReference type="Gene3D" id="3.40.50.880">
    <property type="match status" value="1"/>
</dbReference>
<dbReference type="Proteomes" id="UP000597877">
    <property type="component" value="Unassembled WGS sequence"/>
</dbReference>
<dbReference type="SUPFAM" id="SSF52317">
    <property type="entry name" value="Class I glutamine amidotransferase-like"/>
    <property type="match status" value="1"/>
</dbReference>
<dbReference type="PANTHER" id="PTHR43615:SF1">
    <property type="entry name" value="PPDK_N DOMAIN-CONTAINING PROTEIN"/>
    <property type="match status" value="1"/>
</dbReference>
<dbReference type="Gene3D" id="3.30.1490.20">
    <property type="entry name" value="ATP-grasp fold, A domain"/>
    <property type="match status" value="1"/>
</dbReference>
<keyword evidence="3" id="KW-0378">Hydrolase</keyword>
<dbReference type="PANTHER" id="PTHR43615">
    <property type="entry name" value="PHOSPHOENOLPYRUVATE SYNTHASE-RELATED"/>
    <property type="match status" value="1"/>
</dbReference>
<feature type="domain" description="PEP-utilising enzyme mobile" evidence="1">
    <location>
        <begin position="717"/>
        <end position="786"/>
    </location>
</feature>
<dbReference type="EMBL" id="JACOOZ010000003">
    <property type="protein sequence ID" value="MBC5667250.1"/>
    <property type="molecule type" value="Genomic_DNA"/>
</dbReference>
<evidence type="ECO:0000259" key="1">
    <source>
        <dbReference type="Pfam" id="PF00391"/>
    </source>
</evidence>
<accession>A0ABR7F0W7</accession>